<dbReference type="GO" id="GO:0015079">
    <property type="term" value="F:potassium ion transmembrane transporter activity"/>
    <property type="evidence" value="ECO:0007669"/>
    <property type="project" value="InterPro"/>
</dbReference>
<feature type="compositionally biased region" description="Basic and acidic residues" evidence="9">
    <location>
        <begin position="1"/>
        <end position="28"/>
    </location>
</feature>
<feature type="compositionally biased region" description="Low complexity" evidence="9">
    <location>
        <begin position="99"/>
        <end position="115"/>
    </location>
</feature>
<comment type="caution">
    <text evidence="13">The sequence shown here is derived from an EMBL/GenBank/DDBJ whole genome shotgun (WGS) entry which is preliminary data.</text>
</comment>
<evidence type="ECO:0000259" key="11">
    <source>
        <dbReference type="Pfam" id="PF02705"/>
    </source>
</evidence>
<comment type="subcellular location">
    <subcellularLocation>
        <location evidence="1">Membrane</location>
        <topology evidence="1">Multi-pass membrane protein</topology>
    </subcellularLocation>
</comment>
<dbReference type="STRING" id="109895.A0A507E960"/>
<dbReference type="InterPro" id="IPR053952">
    <property type="entry name" value="K_trans_C"/>
</dbReference>
<feature type="transmembrane region" description="Helical" evidence="10">
    <location>
        <begin position="327"/>
        <end position="351"/>
    </location>
</feature>
<dbReference type="InterPro" id="IPR003855">
    <property type="entry name" value="K+_transporter"/>
</dbReference>
<dbReference type="Proteomes" id="UP000318582">
    <property type="component" value="Unassembled WGS sequence"/>
</dbReference>
<evidence type="ECO:0000256" key="6">
    <source>
        <dbReference type="ARBA" id="ARBA00022989"/>
    </source>
</evidence>
<sequence>MSDRDDSRRNSEKSRVEADVESAREPLRPWRKSKNSAHKVPRASSKESVSHHDASQSVGLLTDDDLESAGGVADWNEDDTGDSGAEGIPTQATRKKSFVHFGSVDSSGSSPVASAQPRRETSPAIFSGRTIPILADGMLKVPSGTIKQSVDTGMLKVPSGILKQRSSDTEMSNVSSGIIKSSGDTGIPKVFSGIIKSPGDTGIPKVSSGIIIPSGDTLANNVISVPGLPASATNKPTIDPAAKATAANLVINVTSNIAKTSQMSPTTALMASSTAVAPPINPFNIKHRKKRKQSVVQLGERRMSLGVALCIPPSARVSNSNMGVRKFLGLCMGALGIVFGEISVSPLYVLKTIFRGGMDDEGNSIYTEDEIIGALSILIWMVTMICCVKYVWLVLKADKTGEGGTWALISLLPLDSRGHFLHKHKSKMILIGILASSFLVADVVISPAITVLSAFEGVRAYADQFSQNSAVLCACGVLAIVFWIQRYGTATFQKVAGPIAILWFLSISMIGLYNITKHPKILAAFSPHYIWFFVRKSPINSISILGQIVLSVAGVEAMYSDLGHFSALPIRASFMAVVYPSIILNYLGQAAYLIRFPHAAHNPFFESVPSPIQWPILILATFAAIVAIQGGISGCFSLLDQSISLHVFPDCQTTHPNKEHASEVYIPFVNFAIFVGTVSLAATFQDAESLANIAGSMTVTSCLYILVMHYAWELPKWKTALFTVMFLPLDLLLFASTLRKVVSNGYISLIIAAGLFVVMYTWATTVEEIHEWLADRLLIMSELRFYIKTMPRTPGTVVYVSNTDEDVPNVLAICAGKLNSLPTNIICMTAVAQPAPFVADEEKIVFRTIDAVGGIYRLVISYGYAERTIDVLSAIERAKKRGLRIKPDEEVVFIVGREIVLSGEASTWFRRARRNLFEVLVRNTQSRVDYYNLPQVQTLEMSINVLLDDAEEPDEVAN</sequence>
<keyword evidence="5" id="KW-0630">Potassium</keyword>
<evidence type="ECO:0000256" key="3">
    <source>
        <dbReference type="ARBA" id="ARBA00022538"/>
    </source>
</evidence>
<evidence type="ECO:0000256" key="1">
    <source>
        <dbReference type="ARBA" id="ARBA00004141"/>
    </source>
</evidence>
<dbReference type="AlphaFoldDB" id="A0A507E960"/>
<dbReference type="EMBL" id="QEAQ01000022">
    <property type="protein sequence ID" value="TPX59698.1"/>
    <property type="molecule type" value="Genomic_DNA"/>
</dbReference>
<feature type="domain" description="K+ potassium transporter C-terminal" evidence="12">
    <location>
        <begin position="794"/>
        <end position="945"/>
    </location>
</feature>
<dbReference type="Pfam" id="PF22776">
    <property type="entry name" value="K_trans_C"/>
    <property type="match status" value="1"/>
</dbReference>
<gene>
    <name evidence="13" type="ORF">PhCBS80983_g02303</name>
</gene>
<feature type="transmembrane region" description="Helical" evidence="10">
    <location>
        <begin position="690"/>
        <end position="712"/>
    </location>
</feature>
<keyword evidence="2" id="KW-0813">Transport</keyword>
<feature type="transmembrane region" description="Helical" evidence="10">
    <location>
        <begin position="539"/>
        <end position="560"/>
    </location>
</feature>
<protein>
    <recommendedName>
        <fullName evidence="15">Potassium transporter</fullName>
    </recommendedName>
</protein>
<feature type="transmembrane region" description="Helical" evidence="10">
    <location>
        <begin position="429"/>
        <end position="453"/>
    </location>
</feature>
<evidence type="ECO:0000256" key="5">
    <source>
        <dbReference type="ARBA" id="ARBA00022958"/>
    </source>
</evidence>
<evidence type="ECO:0000313" key="13">
    <source>
        <dbReference type="EMBL" id="TPX59698.1"/>
    </source>
</evidence>
<dbReference type="Pfam" id="PF02705">
    <property type="entry name" value="K_trans"/>
    <property type="match status" value="1"/>
</dbReference>
<dbReference type="GO" id="GO:0016020">
    <property type="term" value="C:membrane"/>
    <property type="evidence" value="ECO:0007669"/>
    <property type="project" value="UniProtKB-SubCell"/>
</dbReference>
<feature type="region of interest" description="Disordered" evidence="9">
    <location>
        <begin position="1"/>
        <end position="121"/>
    </location>
</feature>
<feature type="transmembrane region" description="Helical" evidence="10">
    <location>
        <begin position="465"/>
        <end position="484"/>
    </location>
</feature>
<keyword evidence="7" id="KW-0406">Ion transport</keyword>
<name>A0A507E960_9FUNG</name>
<feature type="transmembrane region" description="Helical" evidence="10">
    <location>
        <begin position="664"/>
        <end position="684"/>
    </location>
</feature>
<dbReference type="PANTHER" id="PTHR30540:SF83">
    <property type="entry name" value="K+ POTASSIUM TRANSPORTER"/>
    <property type="match status" value="1"/>
</dbReference>
<organism evidence="13 14">
    <name type="scientific">Powellomyces hirtus</name>
    <dbReference type="NCBI Taxonomy" id="109895"/>
    <lineage>
        <taxon>Eukaryota</taxon>
        <taxon>Fungi</taxon>
        <taxon>Fungi incertae sedis</taxon>
        <taxon>Chytridiomycota</taxon>
        <taxon>Chytridiomycota incertae sedis</taxon>
        <taxon>Chytridiomycetes</taxon>
        <taxon>Spizellomycetales</taxon>
        <taxon>Powellomycetaceae</taxon>
        <taxon>Powellomyces</taxon>
    </lineage>
</organism>
<evidence type="ECO:0000256" key="7">
    <source>
        <dbReference type="ARBA" id="ARBA00023065"/>
    </source>
</evidence>
<evidence type="ECO:0000259" key="12">
    <source>
        <dbReference type="Pfam" id="PF22776"/>
    </source>
</evidence>
<reference evidence="13 14" key="1">
    <citation type="journal article" date="2019" name="Sci. Rep.">
        <title>Comparative genomics of chytrid fungi reveal insights into the obligate biotrophic and pathogenic lifestyle of Synchytrium endobioticum.</title>
        <authorList>
            <person name="van de Vossenberg B.T.L.H."/>
            <person name="Warris S."/>
            <person name="Nguyen H.D.T."/>
            <person name="van Gent-Pelzer M.P.E."/>
            <person name="Joly D.L."/>
            <person name="van de Geest H.C."/>
            <person name="Bonants P.J.M."/>
            <person name="Smith D.S."/>
            <person name="Levesque C.A."/>
            <person name="van der Lee T.A.J."/>
        </authorList>
    </citation>
    <scope>NUCLEOTIDE SEQUENCE [LARGE SCALE GENOMIC DNA]</scope>
    <source>
        <strain evidence="13 14">CBS 809.83</strain>
    </source>
</reference>
<keyword evidence="8 10" id="KW-0472">Membrane</keyword>
<feature type="transmembrane region" description="Helical" evidence="10">
    <location>
        <begin position="572"/>
        <end position="594"/>
    </location>
</feature>
<feature type="transmembrane region" description="Helical" evidence="10">
    <location>
        <begin position="496"/>
        <end position="515"/>
    </location>
</feature>
<evidence type="ECO:0000256" key="10">
    <source>
        <dbReference type="SAM" id="Phobius"/>
    </source>
</evidence>
<keyword evidence="3" id="KW-0633">Potassium transport</keyword>
<feature type="compositionally biased region" description="Basic and acidic residues" evidence="9">
    <location>
        <begin position="44"/>
        <end position="54"/>
    </location>
</feature>
<evidence type="ECO:0008006" key="15">
    <source>
        <dbReference type="Google" id="ProtNLM"/>
    </source>
</evidence>
<evidence type="ECO:0000256" key="4">
    <source>
        <dbReference type="ARBA" id="ARBA00022692"/>
    </source>
</evidence>
<evidence type="ECO:0000313" key="14">
    <source>
        <dbReference type="Proteomes" id="UP000318582"/>
    </source>
</evidence>
<feature type="domain" description="K+ potassium transporter integral membrane" evidence="11">
    <location>
        <begin position="331"/>
        <end position="772"/>
    </location>
</feature>
<evidence type="ECO:0000256" key="2">
    <source>
        <dbReference type="ARBA" id="ARBA00022448"/>
    </source>
</evidence>
<feature type="transmembrane region" description="Helical" evidence="10">
    <location>
        <begin position="744"/>
        <end position="763"/>
    </location>
</feature>
<keyword evidence="14" id="KW-1185">Reference proteome</keyword>
<evidence type="ECO:0000256" key="8">
    <source>
        <dbReference type="ARBA" id="ARBA00023136"/>
    </source>
</evidence>
<feature type="transmembrane region" description="Helical" evidence="10">
    <location>
        <begin position="614"/>
        <end position="639"/>
    </location>
</feature>
<evidence type="ECO:0000256" key="9">
    <source>
        <dbReference type="SAM" id="MobiDB-lite"/>
    </source>
</evidence>
<feature type="compositionally biased region" description="Basic residues" evidence="9">
    <location>
        <begin position="29"/>
        <end position="41"/>
    </location>
</feature>
<proteinExistence type="predicted"/>
<accession>A0A507E960</accession>
<keyword evidence="4 10" id="KW-0812">Transmembrane</keyword>
<feature type="transmembrane region" description="Helical" evidence="10">
    <location>
        <begin position="719"/>
        <end position="738"/>
    </location>
</feature>
<dbReference type="InterPro" id="IPR053951">
    <property type="entry name" value="K_trans_N"/>
</dbReference>
<dbReference type="PANTHER" id="PTHR30540">
    <property type="entry name" value="OSMOTIC STRESS POTASSIUM TRANSPORTER"/>
    <property type="match status" value="1"/>
</dbReference>
<keyword evidence="6 10" id="KW-1133">Transmembrane helix</keyword>
<feature type="transmembrane region" description="Helical" evidence="10">
    <location>
        <begin position="371"/>
        <end position="392"/>
    </location>
</feature>